<dbReference type="Proteomes" id="UP001189429">
    <property type="component" value="Unassembled WGS sequence"/>
</dbReference>
<dbReference type="InterPro" id="IPR011009">
    <property type="entry name" value="Kinase-like_dom_sf"/>
</dbReference>
<evidence type="ECO:0000313" key="4">
    <source>
        <dbReference type="Proteomes" id="UP001189429"/>
    </source>
</evidence>
<dbReference type="PANTHER" id="PTHR44167">
    <property type="entry name" value="OVARIAN-SPECIFIC SERINE/THREONINE-PROTEIN KINASE LOK-RELATED"/>
    <property type="match status" value="1"/>
</dbReference>
<feature type="non-terminal residue" evidence="3">
    <location>
        <position position="516"/>
    </location>
</feature>
<protein>
    <recommendedName>
        <fullName evidence="2">Protein kinase domain-containing protein</fullName>
    </recommendedName>
</protein>
<dbReference type="Gene3D" id="1.10.510.10">
    <property type="entry name" value="Transferase(Phosphotransferase) domain 1"/>
    <property type="match status" value="1"/>
</dbReference>
<feature type="region of interest" description="Disordered" evidence="1">
    <location>
        <begin position="75"/>
        <end position="97"/>
    </location>
</feature>
<dbReference type="InterPro" id="IPR000719">
    <property type="entry name" value="Prot_kinase_dom"/>
</dbReference>
<feature type="compositionally biased region" description="Pro residues" evidence="1">
    <location>
        <begin position="77"/>
        <end position="88"/>
    </location>
</feature>
<dbReference type="Pfam" id="PF00069">
    <property type="entry name" value="Pkinase"/>
    <property type="match status" value="1"/>
</dbReference>
<dbReference type="PROSITE" id="PS50011">
    <property type="entry name" value="PROTEIN_KINASE_DOM"/>
    <property type="match status" value="1"/>
</dbReference>
<organism evidence="3 4">
    <name type="scientific">Prorocentrum cordatum</name>
    <dbReference type="NCBI Taxonomy" id="2364126"/>
    <lineage>
        <taxon>Eukaryota</taxon>
        <taxon>Sar</taxon>
        <taxon>Alveolata</taxon>
        <taxon>Dinophyceae</taxon>
        <taxon>Prorocentrales</taxon>
        <taxon>Prorocentraceae</taxon>
        <taxon>Prorocentrum</taxon>
    </lineage>
</organism>
<accession>A0ABN9UR54</accession>
<keyword evidence="4" id="KW-1185">Reference proteome</keyword>
<proteinExistence type="predicted"/>
<feature type="domain" description="Protein kinase" evidence="2">
    <location>
        <begin position="183"/>
        <end position="478"/>
    </location>
</feature>
<name>A0ABN9UR54_9DINO</name>
<dbReference type="PANTHER" id="PTHR44167:SF24">
    <property type="entry name" value="SERINE_THREONINE-PROTEIN KINASE CHK2"/>
    <property type="match status" value="1"/>
</dbReference>
<evidence type="ECO:0000259" key="2">
    <source>
        <dbReference type="PROSITE" id="PS50011"/>
    </source>
</evidence>
<dbReference type="SMART" id="SM00220">
    <property type="entry name" value="S_TKc"/>
    <property type="match status" value="1"/>
</dbReference>
<evidence type="ECO:0000256" key="1">
    <source>
        <dbReference type="SAM" id="MobiDB-lite"/>
    </source>
</evidence>
<evidence type="ECO:0000313" key="3">
    <source>
        <dbReference type="EMBL" id="CAK0862489.1"/>
    </source>
</evidence>
<gene>
    <name evidence="3" type="ORF">PCOR1329_LOCUS50897</name>
</gene>
<dbReference type="SUPFAM" id="SSF56112">
    <property type="entry name" value="Protein kinase-like (PK-like)"/>
    <property type="match status" value="1"/>
</dbReference>
<sequence length="516" mass="57405">MPQYEVGEVVEVWSESQQTWIPGAKIVHAPPRDCEIDSYQVTAGTVKVEYEGRSKWLPPDEVSRQVRRPLAALAAAPAPPPPEPPPPRGGDVPLGGAGPSGAGRCKFGCGRSVQPGLTRGMKQYDTCCRRCAQNRGGGDHDPNCEGASPTAGTLEACTAAVDAHEWLKNLVESEEALQKRCEEVFREHAGEAELMDLDQFKLASSDLCRPVGETLDKYAKRLHEWAKYSPRSLRHPLMGAGIGVTSFKAMCRTILLDLYAHYFPRVLPFKTSELVRKNTHELTELYDMGDLLGQGSFGVVSMVTHKEFICDVMKQTLRALAFMHGERYMHKDLKPQNIMMVDKGSSSIKLIDFGLAEHFEPDEKVSRVFGGTLLYIAPEGFGRGLEMKSDVWSAGVILYNLITGDYPFMAEWPPPPGKDTAWWESGTRAAIQTEDPRDHPNLSNGYVSKDCVDMLCEMLSKDPGRRPDAARCLEHRWFKRFDREPPPLSVGILQCLDAFAGQPELKKAVFLLIWKT</sequence>
<dbReference type="PROSITE" id="PS00108">
    <property type="entry name" value="PROTEIN_KINASE_ST"/>
    <property type="match status" value="1"/>
</dbReference>
<dbReference type="InterPro" id="IPR008271">
    <property type="entry name" value="Ser/Thr_kinase_AS"/>
</dbReference>
<comment type="caution">
    <text evidence="3">The sequence shown here is derived from an EMBL/GenBank/DDBJ whole genome shotgun (WGS) entry which is preliminary data.</text>
</comment>
<dbReference type="EMBL" id="CAUYUJ010016167">
    <property type="protein sequence ID" value="CAK0862489.1"/>
    <property type="molecule type" value="Genomic_DNA"/>
</dbReference>
<reference evidence="3" key="1">
    <citation type="submission" date="2023-10" db="EMBL/GenBank/DDBJ databases">
        <authorList>
            <person name="Chen Y."/>
            <person name="Shah S."/>
            <person name="Dougan E. K."/>
            <person name="Thang M."/>
            <person name="Chan C."/>
        </authorList>
    </citation>
    <scope>NUCLEOTIDE SEQUENCE [LARGE SCALE GENOMIC DNA]</scope>
</reference>